<proteinExistence type="predicted"/>
<evidence type="ECO:0000313" key="2">
    <source>
        <dbReference type="Proteomes" id="UP001516400"/>
    </source>
</evidence>
<name>A0ABD2N0H1_9CUCU</name>
<organism evidence="1 2">
    <name type="scientific">Cryptolaemus montrouzieri</name>
    <dbReference type="NCBI Taxonomy" id="559131"/>
    <lineage>
        <taxon>Eukaryota</taxon>
        <taxon>Metazoa</taxon>
        <taxon>Ecdysozoa</taxon>
        <taxon>Arthropoda</taxon>
        <taxon>Hexapoda</taxon>
        <taxon>Insecta</taxon>
        <taxon>Pterygota</taxon>
        <taxon>Neoptera</taxon>
        <taxon>Endopterygota</taxon>
        <taxon>Coleoptera</taxon>
        <taxon>Polyphaga</taxon>
        <taxon>Cucujiformia</taxon>
        <taxon>Coccinelloidea</taxon>
        <taxon>Coccinellidae</taxon>
        <taxon>Scymninae</taxon>
        <taxon>Scymnini</taxon>
        <taxon>Cryptolaemus</taxon>
    </lineage>
</organism>
<evidence type="ECO:0000313" key="1">
    <source>
        <dbReference type="EMBL" id="KAL3272268.1"/>
    </source>
</evidence>
<dbReference type="AlphaFoldDB" id="A0ABD2N0H1"/>
<gene>
    <name evidence="1" type="ORF">HHI36_022749</name>
</gene>
<dbReference type="EMBL" id="JABFTP020000042">
    <property type="protein sequence ID" value="KAL3272268.1"/>
    <property type="molecule type" value="Genomic_DNA"/>
</dbReference>
<accession>A0ABD2N0H1</accession>
<protein>
    <submittedName>
        <fullName evidence="1">Uncharacterized protein</fullName>
    </submittedName>
</protein>
<sequence length="147" mass="16608">MQRQKYASHVIAKEATAPSALTAAPLTVPEAYGARVAGIGKILEIPKPPKKPNTSRKKRDCRAKCLNEIETEHQPSTFGAISYRQMETSEDDDDWVFGKCRKNYSEDKEEKWSRVVAMVPPGWPTTLKCQQEDSKEEVFMCDICAEK</sequence>
<comment type="caution">
    <text evidence="1">The sequence shown here is derived from an EMBL/GenBank/DDBJ whole genome shotgun (WGS) entry which is preliminary data.</text>
</comment>
<reference evidence="1 2" key="1">
    <citation type="journal article" date="2021" name="BMC Biol.">
        <title>Horizontally acquired antibacterial genes associated with adaptive radiation of ladybird beetles.</title>
        <authorList>
            <person name="Li H.S."/>
            <person name="Tang X.F."/>
            <person name="Huang Y.H."/>
            <person name="Xu Z.Y."/>
            <person name="Chen M.L."/>
            <person name="Du X.Y."/>
            <person name="Qiu B.Y."/>
            <person name="Chen P.T."/>
            <person name="Zhang W."/>
            <person name="Slipinski A."/>
            <person name="Escalona H.E."/>
            <person name="Waterhouse R.M."/>
            <person name="Zwick A."/>
            <person name="Pang H."/>
        </authorList>
    </citation>
    <scope>NUCLEOTIDE SEQUENCE [LARGE SCALE GENOMIC DNA]</scope>
    <source>
        <strain evidence="1">SYSU2018</strain>
    </source>
</reference>
<dbReference type="Proteomes" id="UP001516400">
    <property type="component" value="Unassembled WGS sequence"/>
</dbReference>
<keyword evidence="2" id="KW-1185">Reference proteome</keyword>